<dbReference type="STRING" id="1385511.GCA_000425225_02244"/>
<dbReference type="AlphaFoldDB" id="A0A0A5HMU9"/>
<reference evidence="2 3" key="1">
    <citation type="submission" date="2013-08" db="EMBL/GenBank/DDBJ databases">
        <authorList>
            <person name="Huang J."/>
            <person name="Wang G."/>
        </authorList>
    </citation>
    <scope>NUCLEOTIDE SEQUENCE [LARGE SCALE GENOMIC DNA]</scope>
    <source>
        <strain evidence="2 3">BH030004</strain>
    </source>
</reference>
<proteinExistence type="predicted"/>
<dbReference type="PANTHER" id="PTHR34180">
    <property type="entry name" value="PEPTIDASE C45"/>
    <property type="match status" value="1"/>
</dbReference>
<feature type="domain" description="Peptidase C45 hydrolase" evidence="1">
    <location>
        <begin position="102"/>
        <end position="306"/>
    </location>
</feature>
<gene>
    <name evidence="2" type="ORF">N783_15625</name>
</gene>
<organism evidence="2 3">
    <name type="scientific">Pontibacillus marinus BH030004 = DSM 16465</name>
    <dbReference type="NCBI Taxonomy" id="1385511"/>
    <lineage>
        <taxon>Bacteria</taxon>
        <taxon>Bacillati</taxon>
        <taxon>Bacillota</taxon>
        <taxon>Bacilli</taxon>
        <taxon>Bacillales</taxon>
        <taxon>Bacillaceae</taxon>
        <taxon>Pontibacillus</taxon>
    </lineage>
</organism>
<dbReference type="PANTHER" id="PTHR34180:SF1">
    <property type="entry name" value="BETA-ALANYL-DOPAMINE_CARCININE HYDROLASE"/>
    <property type="match status" value="1"/>
</dbReference>
<dbReference type="InterPro" id="IPR047801">
    <property type="entry name" value="Peptidase_C45"/>
</dbReference>
<protein>
    <recommendedName>
        <fullName evidence="1">Peptidase C45 hydrolase domain-containing protein</fullName>
    </recommendedName>
</protein>
<evidence type="ECO:0000259" key="1">
    <source>
        <dbReference type="Pfam" id="PF03417"/>
    </source>
</evidence>
<dbReference type="NCBIfam" id="NF040521">
    <property type="entry name" value="C45_proenzyme"/>
    <property type="match status" value="1"/>
</dbReference>
<comment type="caution">
    <text evidence="2">The sequence shown here is derived from an EMBL/GenBank/DDBJ whole genome shotgun (WGS) entry which is preliminary data.</text>
</comment>
<accession>A0A0A5HMU9</accession>
<dbReference type="RefSeq" id="WP_027448711.1">
    <property type="nucleotide sequence ID" value="NZ_AVPF01000046.1"/>
</dbReference>
<dbReference type="InterPro" id="IPR029055">
    <property type="entry name" value="Ntn_hydrolases_N"/>
</dbReference>
<dbReference type="InterPro" id="IPR005079">
    <property type="entry name" value="Peptidase_C45_hydrolase"/>
</dbReference>
<dbReference type="CDD" id="cd01935">
    <property type="entry name" value="Ntn_CGH_like"/>
    <property type="match status" value="1"/>
</dbReference>
<evidence type="ECO:0000313" key="2">
    <source>
        <dbReference type="EMBL" id="KGX84937.1"/>
    </source>
</evidence>
<dbReference type="InterPro" id="IPR047794">
    <property type="entry name" value="C45_proenzyme-like"/>
</dbReference>
<dbReference type="Proteomes" id="UP000030403">
    <property type="component" value="Unassembled WGS sequence"/>
</dbReference>
<dbReference type="SUPFAM" id="SSF56235">
    <property type="entry name" value="N-terminal nucleophile aminohydrolases (Ntn hydrolases)"/>
    <property type="match status" value="1"/>
</dbReference>
<dbReference type="OrthoDB" id="8617387at2"/>
<sequence length="340" mass="38793">MEPFIVDVHKWTDTNYEIGRKQLQSITDKSSYLVFLNSLTSSEVDWEEGTSLLENFAPHLIEEIKGLGDQLNLSYQEAFRYFSGYDLPKLGALGCSSIVTTEMLIRNYDFSPDVYDYKFAVKNSENAYSTCGYTVHCTGLHEGVNEHGLAIALHFVNNHNQQKGFMSTMITRMVLDTCKNLEEAVDLLKALPHAACYNYSLGDTNGNIAIIEGSPERVVIRRGQQAVTCTNHFLEMNEYNRKIETSTHKRKSVLEESLHSQDDLFDIFTTPGKGLFYQDYKDFFGTLHTFSYDFNLRRVKTKVAQGDETLEFSLDRLTNDEPLPLSKLKGYIEEREGAKE</sequence>
<dbReference type="eggNOG" id="COG4927">
    <property type="taxonomic scope" value="Bacteria"/>
</dbReference>
<name>A0A0A5HMU9_9BACI</name>
<dbReference type="EMBL" id="AVPF01000046">
    <property type="protein sequence ID" value="KGX84937.1"/>
    <property type="molecule type" value="Genomic_DNA"/>
</dbReference>
<dbReference type="Gene3D" id="3.60.60.10">
    <property type="entry name" value="Penicillin V Acylase, Chain A"/>
    <property type="match status" value="1"/>
</dbReference>
<evidence type="ECO:0000313" key="3">
    <source>
        <dbReference type="Proteomes" id="UP000030403"/>
    </source>
</evidence>
<keyword evidence="3" id="KW-1185">Reference proteome</keyword>
<dbReference type="Pfam" id="PF03417">
    <property type="entry name" value="AAT"/>
    <property type="match status" value="1"/>
</dbReference>